<dbReference type="Pfam" id="PF03413">
    <property type="entry name" value="PepSY"/>
    <property type="match status" value="2"/>
</dbReference>
<dbReference type="eggNOG" id="COG3212">
    <property type="taxonomic scope" value="Bacteria"/>
</dbReference>
<dbReference type="InterPro" id="IPR025711">
    <property type="entry name" value="PepSY"/>
</dbReference>
<dbReference type="Gene3D" id="3.10.450.40">
    <property type="match status" value="2"/>
</dbReference>
<keyword evidence="1" id="KW-0732">Signal</keyword>
<dbReference type="HOGENOM" id="CLU_125933_0_0_6"/>
<accession>H8GNK5</accession>
<evidence type="ECO:0000313" key="3">
    <source>
        <dbReference type="EMBL" id="EIC29598.1"/>
    </source>
</evidence>
<keyword evidence="4" id="KW-1185">Reference proteome</keyword>
<gene>
    <name evidence="3" type="ORF">Metal_1831</name>
</gene>
<dbReference type="EMBL" id="CM001475">
    <property type="protein sequence ID" value="EIC29598.1"/>
    <property type="molecule type" value="Genomic_DNA"/>
</dbReference>
<feature type="chain" id="PRO_5003613705" evidence="1">
    <location>
        <begin position="21"/>
        <end position="160"/>
    </location>
</feature>
<evidence type="ECO:0000313" key="4">
    <source>
        <dbReference type="Proteomes" id="UP000005090"/>
    </source>
</evidence>
<feature type="domain" description="PepSY" evidence="2">
    <location>
        <begin position="98"/>
        <end position="158"/>
    </location>
</feature>
<feature type="domain" description="PepSY" evidence="2">
    <location>
        <begin position="30"/>
        <end position="82"/>
    </location>
</feature>
<reference evidence="3 4" key="1">
    <citation type="journal article" date="2013" name="Genome Announc.">
        <title>Genome Sequence of the Obligate Gammaproteobacterial Methanotroph Methylomicrobium album Strain BG8.</title>
        <authorList>
            <person name="Kits K.D."/>
            <person name="Kalyuzhnaya M.G."/>
            <person name="Klotz M.G."/>
            <person name="Jetten M.S."/>
            <person name="Op den Camp H.J."/>
            <person name="Vuilleumier S."/>
            <person name="Bringel F."/>
            <person name="Dispirito A.A."/>
            <person name="Murrell J.C."/>
            <person name="Bruce D."/>
            <person name="Cheng J.F."/>
            <person name="Copeland A."/>
            <person name="Goodwin L."/>
            <person name="Hauser L."/>
            <person name="Lajus A."/>
            <person name="Land M.L."/>
            <person name="Lapidus A."/>
            <person name="Lucas S."/>
            <person name="Medigue C."/>
            <person name="Pitluck S."/>
            <person name="Woyke T."/>
            <person name="Zeytun A."/>
            <person name="Stein L.Y."/>
        </authorList>
    </citation>
    <scope>NUCLEOTIDE SEQUENCE [LARGE SCALE GENOMIC DNA]</scope>
    <source>
        <strain evidence="3 4">BG8</strain>
    </source>
</reference>
<dbReference type="Proteomes" id="UP000005090">
    <property type="component" value="Chromosome"/>
</dbReference>
<organism evidence="3 4">
    <name type="scientific">Methylomicrobium album BG8</name>
    <dbReference type="NCBI Taxonomy" id="686340"/>
    <lineage>
        <taxon>Bacteria</taxon>
        <taxon>Pseudomonadati</taxon>
        <taxon>Pseudomonadota</taxon>
        <taxon>Gammaproteobacteria</taxon>
        <taxon>Methylococcales</taxon>
        <taxon>Methylococcaceae</taxon>
        <taxon>Methylomicrobium</taxon>
    </lineage>
</organism>
<dbReference type="RefSeq" id="WP_005371586.1">
    <property type="nucleotide sequence ID" value="NZ_CM001475.1"/>
</dbReference>
<feature type="signal peptide" evidence="1">
    <location>
        <begin position="1"/>
        <end position="20"/>
    </location>
</feature>
<sequence>MNAKYIFVAFLAVIAAGAAAQGTPEGDACRKAVAELAKGEIVKMKLKNKNGIDLYEIDVKSPDGVKWEFKCDKATAKILEKEQELPNANHPTFTALKKIDETQARQIALKAQPGTITKVEYEIEKDGTATYEFGIRTSDDQDMEVEVDAATGKIIKTEED</sequence>
<name>H8GNK5_METAL</name>
<evidence type="ECO:0000259" key="2">
    <source>
        <dbReference type="Pfam" id="PF03413"/>
    </source>
</evidence>
<dbReference type="STRING" id="686340.Metal_1831"/>
<dbReference type="AlphaFoldDB" id="H8GNK5"/>
<protein>
    <submittedName>
        <fullName evidence="3">Putative membrane protein</fullName>
    </submittedName>
</protein>
<proteinExistence type="predicted"/>
<evidence type="ECO:0000256" key="1">
    <source>
        <dbReference type="SAM" id="SignalP"/>
    </source>
</evidence>